<keyword evidence="2" id="KW-1185">Reference proteome</keyword>
<accession>A0A318J3I2</accession>
<organism evidence="1 2">
    <name type="scientific">Undibacterium pigrum</name>
    <dbReference type="NCBI Taxonomy" id="401470"/>
    <lineage>
        <taxon>Bacteria</taxon>
        <taxon>Pseudomonadati</taxon>
        <taxon>Pseudomonadota</taxon>
        <taxon>Betaproteobacteria</taxon>
        <taxon>Burkholderiales</taxon>
        <taxon>Oxalobacteraceae</taxon>
        <taxon>Undibacterium</taxon>
    </lineage>
</organism>
<name>A0A318J3I2_9BURK</name>
<dbReference type="Proteomes" id="UP000247792">
    <property type="component" value="Unassembled WGS sequence"/>
</dbReference>
<comment type="caution">
    <text evidence="1">The sequence shown here is derived from an EMBL/GenBank/DDBJ whole genome shotgun (WGS) entry which is preliminary data.</text>
</comment>
<evidence type="ECO:0000313" key="2">
    <source>
        <dbReference type="Proteomes" id="UP000247792"/>
    </source>
</evidence>
<dbReference type="EMBL" id="QJKB01000004">
    <property type="protein sequence ID" value="PXX43176.1"/>
    <property type="molecule type" value="Genomic_DNA"/>
</dbReference>
<sequence length="110" mass="13396">MLIDVIKNGFRTIFRMRHERELPPPGPKPAFGSTVVYKRLKMQLIVPIDYEQWDWLTGKGWRTLDMRSNRRRYFKIPRKAVTRLLHADEVEREVLLLQILQHRYDRSRLH</sequence>
<gene>
    <name evidence="1" type="ORF">DFR42_104177</name>
</gene>
<reference evidence="1 2" key="1">
    <citation type="submission" date="2018-05" db="EMBL/GenBank/DDBJ databases">
        <title>Genomic Encyclopedia of Type Strains, Phase IV (KMG-IV): sequencing the most valuable type-strain genomes for metagenomic binning, comparative biology and taxonomic classification.</title>
        <authorList>
            <person name="Goeker M."/>
        </authorList>
    </citation>
    <scope>NUCLEOTIDE SEQUENCE [LARGE SCALE GENOMIC DNA]</scope>
    <source>
        <strain evidence="1 2">DSM 19792</strain>
    </source>
</reference>
<proteinExistence type="predicted"/>
<protein>
    <submittedName>
        <fullName evidence="1">Uncharacterized protein</fullName>
    </submittedName>
</protein>
<evidence type="ECO:0000313" key="1">
    <source>
        <dbReference type="EMBL" id="PXX43176.1"/>
    </source>
</evidence>
<dbReference type="AlphaFoldDB" id="A0A318J3I2"/>
<dbReference type="RefSeq" id="WP_146218857.1">
    <property type="nucleotide sequence ID" value="NZ_QJKB01000004.1"/>
</dbReference>
<dbReference type="OrthoDB" id="8778496at2"/>